<dbReference type="HOGENOM" id="CLU_3046270_0_0_10"/>
<comment type="caution">
    <text evidence="1">The sequence shown here is derived from an EMBL/GenBank/DDBJ whole genome shotgun (WGS) entry which is preliminary data.</text>
</comment>
<keyword evidence="2" id="KW-1185">Reference proteome</keyword>
<dbReference type="EMBL" id="AFFY01000045">
    <property type="protein sequence ID" value="EHG99205.1"/>
    <property type="molecule type" value="Genomic_DNA"/>
</dbReference>
<sequence length="54" mass="6483">MKFGYGRIHSGSFVGGRNKLLLSYYLCHGDRVWRFWRYSRASRVMAFFKKTSEK</sequence>
<dbReference type="Proteomes" id="UP000003598">
    <property type="component" value="Unassembled WGS sequence"/>
</dbReference>
<name>G5STW2_9BACT</name>
<accession>G5STW2</accession>
<evidence type="ECO:0000313" key="1">
    <source>
        <dbReference type="EMBL" id="EHG99205.1"/>
    </source>
</evidence>
<reference evidence="1 2" key="1">
    <citation type="submission" date="2011-03" db="EMBL/GenBank/DDBJ databases">
        <authorList>
            <person name="Weinstock G."/>
            <person name="Sodergren E."/>
            <person name="Clifton S."/>
            <person name="Fulton L."/>
            <person name="Fulton B."/>
            <person name="Courtney L."/>
            <person name="Fronick C."/>
            <person name="Harrison M."/>
            <person name="Strong C."/>
            <person name="Farmer C."/>
            <person name="Delahaunty K."/>
            <person name="Markovic C."/>
            <person name="Hall O."/>
            <person name="Minx P."/>
            <person name="Tomlinson C."/>
            <person name="Mitreva M."/>
            <person name="Hou S."/>
            <person name="Chen J."/>
            <person name="Wollam A."/>
            <person name="Pepin K.H."/>
            <person name="Johnson M."/>
            <person name="Bhonagiri V."/>
            <person name="Zhang X."/>
            <person name="Suruliraj S."/>
            <person name="Warren W."/>
            <person name="Chinwalla A."/>
            <person name="Mardis E.R."/>
            <person name="Wilson R.K."/>
        </authorList>
    </citation>
    <scope>NUCLEOTIDE SEQUENCE [LARGE SCALE GENOMIC DNA]</scope>
    <source>
        <strain evidence="1 2">YIT 11840</strain>
    </source>
</reference>
<gene>
    <name evidence="1" type="ORF">HMPREF9441_02817</name>
</gene>
<dbReference type="AlphaFoldDB" id="G5STW2"/>
<dbReference type="STRING" id="762968.HMPREF9441_02817"/>
<organism evidence="1 2">
    <name type="scientific">Paraprevotella clara YIT 11840</name>
    <dbReference type="NCBI Taxonomy" id="762968"/>
    <lineage>
        <taxon>Bacteria</taxon>
        <taxon>Pseudomonadati</taxon>
        <taxon>Bacteroidota</taxon>
        <taxon>Bacteroidia</taxon>
        <taxon>Bacteroidales</taxon>
        <taxon>Prevotellaceae</taxon>
        <taxon>Paraprevotella</taxon>
    </lineage>
</organism>
<proteinExistence type="predicted"/>
<protein>
    <submittedName>
        <fullName evidence="1">Uncharacterized protein</fullName>
    </submittedName>
</protein>
<evidence type="ECO:0000313" key="2">
    <source>
        <dbReference type="Proteomes" id="UP000003598"/>
    </source>
</evidence>